<dbReference type="GO" id="GO:0005886">
    <property type="term" value="C:plasma membrane"/>
    <property type="evidence" value="ECO:0007669"/>
    <property type="project" value="UniProtKB-SubCell"/>
</dbReference>
<keyword evidence="10" id="KW-1185">Reference proteome</keyword>
<sequence>MASAAAVCIGLSKSGLSGTATLNVVLMAQAFGAKASVGLVLPLLIVADFMGYYLNRHGGSWRRIWPMVPPAILGVVIGYFLLGEIDNVAARTVIGWLIIGLLGFKLVLDASKGTLEVLTQHRGFAWLMGICAGVVTMLANAAGPVMTVYLLSQRLEKKDHLGTFSRYFLFINLFKVPFSADLGIINPKSLATNLVLLPGVVIGILLGWQILKRIPQKPFEWTLFILTLIAAMWLIRG</sequence>
<dbReference type="InterPro" id="IPR052017">
    <property type="entry name" value="TSUP"/>
</dbReference>
<name>A0A1T4Y5G2_9BACT</name>
<evidence type="ECO:0000313" key="10">
    <source>
        <dbReference type="Proteomes" id="UP000190774"/>
    </source>
</evidence>
<evidence type="ECO:0000256" key="7">
    <source>
        <dbReference type="ARBA" id="ARBA00023136"/>
    </source>
</evidence>
<accession>A0A1T4Y5G2</accession>
<keyword evidence="7 8" id="KW-0472">Membrane</keyword>
<reference evidence="10" key="1">
    <citation type="submission" date="2017-02" db="EMBL/GenBank/DDBJ databases">
        <authorList>
            <person name="Varghese N."/>
            <person name="Submissions S."/>
        </authorList>
    </citation>
    <scope>NUCLEOTIDE SEQUENCE [LARGE SCALE GENOMIC DNA]</scope>
    <source>
        <strain evidence="10">ATCC 700200</strain>
    </source>
</reference>
<evidence type="ECO:0000256" key="6">
    <source>
        <dbReference type="ARBA" id="ARBA00022989"/>
    </source>
</evidence>
<keyword evidence="4 8" id="KW-1003">Cell membrane</keyword>
<comment type="similarity">
    <text evidence="2 8">Belongs to the 4-toluene sulfonate uptake permease (TSUP) (TC 2.A.102) family.</text>
</comment>
<dbReference type="STRING" id="48467.SAMN02745166_02411"/>
<proteinExistence type="inferred from homology"/>
<feature type="transmembrane region" description="Helical" evidence="8">
    <location>
        <begin position="190"/>
        <end position="211"/>
    </location>
</feature>
<protein>
    <recommendedName>
        <fullName evidence="8">Probable membrane transporter protein</fullName>
    </recommendedName>
</protein>
<feature type="transmembrane region" description="Helical" evidence="8">
    <location>
        <begin position="218"/>
        <end position="235"/>
    </location>
</feature>
<evidence type="ECO:0000256" key="8">
    <source>
        <dbReference type="RuleBase" id="RU363041"/>
    </source>
</evidence>
<dbReference type="PANTHER" id="PTHR30269">
    <property type="entry name" value="TRANSMEMBRANE PROTEIN YFCA"/>
    <property type="match status" value="1"/>
</dbReference>
<feature type="transmembrane region" description="Helical" evidence="8">
    <location>
        <begin position="33"/>
        <end position="52"/>
    </location>
</feature>
<organism evidence="9 10">
    <name type="scientific">Prosthecobacter debontii</name>
    <dbReference type="NCBI Taxonomy" id="48467"/>
    <lineage>
        <taxon>Bacteria</taxon>
        <taxon>Pseudomonadati</taxon>
        <taxon>Verrucomicrobiota</taxon>
        <taxon>Verrucomicrobiia</taxon>
        <taxon>Verrucomicrobiales</taxon>
        <taxon>Verrucomicrobiaceae</taxon>
        <taxon>Prosthecobacter</taxon>
    </lineage>
</organism>
<dbReference type="PANTHER" id="PTHR30269:SF23">
    <property type="entry name" value="MEMBRANE TRANSPORTER PROTEIN YDHB-RELATED"/>
    <property type="match status" value="1"/>
</dbReference>
<evidence type="ECO:0000313" key="9">
    <source>
        <dbReference type="EMBL" id="SKA96525.1"/>
    </source>
</evidence>
<comment type="subcellular location">
    <subcellularLocation>
        <location evidence="1 8">Cell membrane</location>
        <topology evidence="1 8">Multi-pass membrane protein</topology>
    </subcellularLocation>
</comment>
<evidence type="ECO:0000256" key="3">
    <source>
        <dbReference type="ARBA" id="ARBA00022448"/>
    </source>
</evidence>
<dbReference type="EMBL" id="FUYE01000007">
    <property type="protein sequence ID" value="SKA96525.1"/>
    <property type="molecule type" value="Genomic_DNA"/>
</dbReference>
<dbReference type="Pfam" id="PF01925">
    <property type="entry name" value="TauE"/>
    <property type="match status" value="1"/>
</dbReference>
<evidence type="ECO:0000256" key="2">
    <source>
        <dbReference type="ARBA" id="ARBA00009142"/>
    </source>
</evidence>
<dbReference type="AlphaFoldDB" id="A0A1T4Y5G2"/>
<keyword evidence="3" id="KW-0813">Transport</keyword>
<feature type="transmembrane region" description="Helical" evidence="8">
    <location>
        <begin position="124"/>
        <end position="151"/>
    </location>
</feature>
<feature type="transmembrane region" description="Helical" evidence="8">
    <location>
        <begin position="64"/>
        <end position="82"/>
    </location>
</feature>
<feature type="transmembrane region" description="Helical" evidence="8">
    <location>
        <begin position="88"/>
        <end position="108"/>
    </location>
</feature>
<gene>
    <name evidence="9" type="ORF">SAMN02745166_02411</name>
</gene>
<keyword evidence="6 8" id="KW-1133">Transmembrane helix</keyword>
<evidence type="ECO:0000256" key="4">
    <source>
        <dbReference type="ARBA" id="ARBA00022475"/>
    </source>
</evidence>
<evidence type="ECO:0000256" key="5">
    <source>
        <dbReference type="ARBA" id="ARBA00022692"/>
    </source>
</evidence>
<keyword evidence="5 8" id="KW-0812">Transmembrane</keyword>
<dbReference type="Proteomes" id="UP000190774">
    <property type="component" value="Unassembled WGS sequence"/>
</dbReference>
<dbReference type="InterPro" id="IPR002781">
    <property type="entry name" value="TM_pro_TauE-like"/>
</dbReference>
<evidence type="ECO:0000256" key="1">
    <source>
        <dbReference type="ARBA" id="ARBA00004651"/>
    </source>
</evidence>